<gene>
    <name evidence="2" type="ORF">VSS16_20410</name>
</gene>
<dbReference type="EMBL" id="JAYMRP010000017">
    <property type="protein sequence ID" value="MFB8775064.1"/>
    <property type="molecule type" value="Genomic_DNA"/>
</dbReference>
<dbReference type="Proteomes" id="UP001585080">
    <property type="component" value="Unassembled WGS sequence"/>
</dbReference>
<feature type="transmembrane region" description="Helical" evidence="1">
    <location>
        <begin position="12"/>
        <end position="32"/>
    </location>
</feature>
<sequence length="64" mass="6377">MSNQTPTPKGLALVLILTGITVALAGALATLATGHRPLMVVAAVGFALQLAGWMAHGRRNGGAA</sequence>
<proteinExistence type="predicted"/>
<evidence type="ECO:0000313" key="2">
    <source>
        <dbReference type="EMBL" id="MFB8775064.1"/>
    </source>
</evidence>
<organism evidence="2 3">
    <name type="scientific">Streptomyces broussonetiae</name>
    <dbReference type="NCBI Taxonomy" id="2686304"/>
    <lineage>
        <taxon>Bacteria</taxon>
        <taxon>Bacillati</taxon>
        <taxon>Actinomycetota</taxon>
        <taxon>Actinomycetes</taxon>
        <taxon>Kitasatosporales</taxon>
        <taxon>Streptomycetaceae</taxon>
        <taxon>Streptomyces</taxon>
    </lineage>
</organism>
<reference evidence="2 3" key="1">
    <citation type="submission" date="2024-01" db="EMBL/GenBank/DDBJ databases">
        <title>Genome mining of biosynthetic gene clusters to explore secondary metabolites of Streptomyces sp.</title>
        <authorList>
            <person name="Baig A."/>
            <person name="Ajitkumar Shintre N."/>
            <person name="Kumar H."/>
            <person name="Anbarasu A."/>
            <person name="Ramaiah S."/>
        </authorList>
    </citation>
    <scope>NUCLEOTIDE SEQUENCE [LARGE SCALE GENOMIC DNA]</scope>
    <source>
        <strain evidence="2 3">A57</strain>
    </source>
</reference>
<keyword evidence="1" id="KW-1133">Transmembrane helix</keyword>
<dbReference type="RefSeq" id="WP_376733714.1">
    <property type="nucleotide sequence ID" value="NZ_JAYMRP010000017.1"/>
</dbReference>
<feature type="transmembrane region" description="Helical" evidence="1">
    <location>
        <begin position="38"/>
        <end position="55"/>
    </location>
</feature>
<evidence type="ECO:0000256" key="1">
    <source>
        <dbReference type="SAM" id="Phobius"/>
    </source>
</evidence>
<comment type="caution">
    <text evidence="2">The sequence shown here is derived from an EMBL/GenBank/DDBJ whole genome shotgun (WGS) entry which is preliminary data.</text>
</comment>
<evidence type="ECO:0000313" key="3">
    <source>
        <dbReference type="Proteomes" id="UP001585080"/>
    </source>
</evidence>
<protein>
    <recommendedName>
        <fullName evidence="4">Secreted protein</fullName>
    </recommendedName>
</protein>
<name>A0ABV5EDY7_9ACTN</name>
<keyword evidence="3" id="KW-1185">Reference proteome</keyword>
<keyword evidence="1" id="KW-0812">Transmembrane</keyword>
<evidence type="ECO:0008006" key="4">
    <source>
        <dbReference type="Google" id="ProtNLM"/>
    </source>
</evidence>
<keyword evidence="1" id="KW-0472">Membrane</keyword>
<accession>A0ABV5EDY7</accession>